<dbReference type="InterPro" id="IPR040265">
    <property type="entry name" value="CHUP1/IPGA1-like"/>
</dbReference>
<reference evidence="3" key="1">
    <citation type="journal article" date="2012" name="Nature">
        <title>The tomato genome sequence provides insights into fleshy fruit evolution.</title>
        <authorList>
            <consortium name="Tomato Genome Consortium"/>
        </authorList>
    </citation>
    <scope>NUCLEOTIDE SEQUENCE [LARGE SCALE GENOMIC DNA]</scope>
    <source>
        <strain evidence="3">cv. Heinz 1706</strain>
    </source>
</reference>
<sequence>HTPNNPFIDHLDISIQLSKNYFIDMENNSSKVEMMKPVFLKAGIPIALTLAGYIIAKITSRKSSNFQISPIQENPHEVVSRKDENDHQNLEISESLSCIKSNDDDDDHCSTSTLYNDSSKSFDLYQNKCKFQENHQDFSRNEDGHQNLENSETLSCVEANDSNHCCKNTLYKDSSESFNLYQEKCKIQENPHEVSRNEDGHQNLENSDTLSCIEANDDDDHCSTHTLYKDSLESFNLYQEKHKIQEDIKSKFQQYTHLKEKEIALMDMQYKLLLEINKVELFSKEITLMEAECQRFQNMVIEYLRIMELLDLSNSENSLLQNRVKKLIKKTKEHSRVMKEQKSQLEAKEKEISTNQEGLEMKDHVIKEMELEIQQLKMELELAKTSNQSKNDVEVVTIEDYKELVNELEQLQKDKASEDKELIYLRWCNACLRHELMRRNQEQMEQGKNQELNLGHENVEQFVPKVDDLIIGRSSSVGHNESCLNSPINDHSKRRKLIQKFKKWVEGSDKMKNETNCFKRHCVSDHNEDLIHPARKSCSSA</sequence>
<dbReference type="PANTHER" id="PTHR31342">
    <property type="entry name" value="PROTEIN CHUP1, CHLOROPLASTIC"/>
    <property type="match status" value="1"/>
</dbReference>
<evidence type="ECO:0008006" key="5">
    <source>
        <dbReference type="Google" id="ProtNLM"/>
    </source>
</evidence>
<dbReference type="OMA" id="RIEGMQM"/>
<evidence type="ECO:0000313" key="3">
    <source>
        <dbReference type="EnsemblPlants" id="Solyc09g008660.3.1"/>
    </source>
</evidence>
<reference evidence="3" key="2">
    <citation type="submission" date="2019-01" db="UniProtKB">
        <authorList>
            <consortium name="EnsemblPlants"/>
        </authorList>
    </citation>
    <scope>IDENTIFICATION</scope>
    <source>
        <strain evidence="3">cv. Heinz 1706</strain>
    </source>
</reference>
<dbReference type="GO" id="GO:0055028">
    <property type="term" value="C:cortical microtubule"/>
    <property type="evidence" value="ECO:0000318"/>
    <property type="project" value="GO_Central"/>
</dbReference>
<evidence type="ECO:0000256" key="1">
    <source>
        <dbReference type="ARBA" id="ARBA00023054"/>
    </source>
</evidence>
<keyword evidence="4" id="KW-1185">Reference proteome</keyword>
<dbReference type="Proteomes" id="UP000004994">
    <property type="component" value="Chromosome 9"/>
</dbReference>
<dbReference type="STRING" id="4081.A0A3Q7HYV2"/>
<organism evidence="3">
    <name type="scientific">Solanum lycopersicum</name>
    <name type="common">Tomato</name>
    <name type="synonym">Lycopersicon esculentum</name>
    <dbReference type="NCBI Taxonomy" id="4081"/>
    <lineage>
        <taxon>Eukaryota</taxon>
        <taxon>Viridiplantae</taxon>
        <taxon>Streptophyta</taxon>
        <taxon>Embryophyta</taxon>
        <taxon>Tracheophyta</taxon>
        <taxon>Spermatophyta</taxon>
        <taxon>Magnoliopsida</taxon>
        <taxon>eudicotyledons</taxon>
        <taxon>Gunneridae</taxon>
        <taxon>Pentapetalae</taxon>
        <taxon>asterids</taxon>
        <taxon>lamiids</taxon>
        <taxon>Solanales</taxon>
        <taxon>Solanaceae</taxon>
        <taxon>Solanoideae</taxon>
        <taxon>Solaneae</taxon>
        <taxon>Solanum</taxon>
        <taxon>Solanum subgen. Lycopersicon</taxon>
    </lineage>
</organism>
<gene>
    <name evidence="3" type="primary">LOC101265855</name>
</gene>
<keyword evidence="1 2" id="KW-0175">Coiled coil</keyword>
<dbReference type="Gramene" id="Solyc09g008660.3.1">
    <property type="protein sequence ID" value="Solyc09g008660.3.1"/>
    <property type="gene ID" value="Solyc09g008660.3"/>
</dbReference>
<name>A0A3Q7HYV2_SOLLC</name>
<dbReference type="AlphaFoldDB" id="A0A3Q7HYV2"/>
<dbReference type="PaxDb" id="4081-Solyc09g008660.2.1"/>
<protein>
    <recommendedName>
        <fullName evidence="5">Protein CHUP1, chloroplastic</fullName>
    </recommendedName>
</protein>
<dbReference type="InParanoid" id="A0A3Q7HYV2"/>
<evidence type="ECO:0000256" key="2">
    <source>
        <dbReference type="SAM" id="Coils"/>
    </source>
</evidence>
<accession>A0A3Q7HYV2</accession>
<evidence type="ECO:0000313" key="4">
    <source>
        <dbReference type="Proteomes" id="UP000004994"/>
    </source>
</evidence>
<dbReference type="GO" id="GO:0072699">
    <property type="term" value="P:protein localization to cortical microtubule cytoskeleton"/>
    <property type="evidence" value="ECO:0000318"/>
    <property type="project" value="GO_Central"/>
</dbReference>
<feature type="coiled-coil region" evidence="2">
    <location>
        <begin position="328"/>
        <end position="421"/>
    </location>
</feature>
<dbReference type="EnsemblPlants" id="Solyc09g008660.3.1">
    <property type="protein sequence ID" value="Solyc09g008660.3.1"/>
    <property type="gene ID" value="Solyc09g008660.3"/>
</dbReference>
<proteinExistence type="predicted"/>
<dbReference type="PANTHER" id="PTHR31342:SF10">
    <property type="entry name" value="CHUP1-LIKE PROTEIN"/>
    <property type="match status" value="1"/>
</dbReference>